<dbReference type="STRING" id="1077348.A0A2G8SIE8"/>
<feature type="domain" description="Eukaryotic translation initiation factor 4G1 eIF4E-binding" evidence="2">
    <location>
        <begin position="79"/>
        <end position="137"/>
    </location>
</feature>
<dbReference type="AlphaFoldDB" id="A0A2G8SIE8"/>
<dbReference type="InterPro" id="IPR022745">
    <property type="entry name" value="eIF4G1_eIF4E-bd"/>
</dbReference>
<accession>A0A2G8SIE8</accession>
<dbReference type="Pfam" id="PF12152">
    <property type="entry name" value="eIF_4G1"/>
    <property type="match status" value="1"/>
</dbReference>
<sequence length="245" mass="26557">MSVQIAAVDLGSGDSEHVDVELSSAELEGRNTTTDGVTNEAHDAVSELKVPLTSAKTKRRPARLDLQEARKDSVDLEVAFSANLTHAQPIQDISAIQYPDGVQRPKDNLNVNAAPGRFIYDRDFLLQFMPVCKDKPDDLRPLDEIGIAPIDQLSSIRRPRGSRRAQLAPSHPPFVGSSDFALPKPLPMNAFSVTVGSGITPPSRSVLPQSNPVEGQQNSVGLPWRDGGGEVNPKRTGTRRKLKQA</sequence>
<feature type="compositionally biased region" description="Basic residues" evidence="1">
    <location>
        <begin position="236"/>
        <end position="245"/>
    </location>
</feature>
<reference evidence="3 4" key="1">
    <citation type="journal article" date="2015" name="Sci. Rep.">
        <title>Chromosome-level genome map provides insights into diverse defense mechanisms in the medicinal fungus Ganoderma sinense.</title>
        <authorList>
            <person name="Zhu Y."/>
            <person name="Xu J."/>
            <person name="Sun C."/>
            <person name="Zhou S."/>
            <person name="Xu H."/>
            <person name="Nelson D.R."/>
            <person name="Qian J."/>
            <person name="Song J."/>
            <person name="Luo H."/>
            <person name="Xiang L."/>
            <person name="Li Y."/>
            <person name="Xu Z."/>
            <person name="Ji A."/>
            <person name="Wang L."/>
            <person name="Lu S."/>
            <person name="Hayward A."/>
            <person name="Sun W."/>
            <person name="Li X."/>
            <person name="Schwartz D.C."/>
            <person name="Wang Y."/>
            <person name="Chen S."/>
        </authorList>
    </citation>
    <scope>NUCLEOTIDE SEQUENCE [LARGE SCALE GENOMIC DNA]</scope>
    <source>
        <strain evidence="3 4">ZZ0214-1</strain>
    </source>
</reference>
<gene>
    <name evidence="3" type="ORF">GSI_04167</name>
</gene>
<comment type="caution">
    <text evidence="3">The sequence shown here is derived from an EMBL/GenBank/DDBJ whole genome shotgun (WGS) entry which is preliminary data.</text>
</comment>
<evidence type="ECO:0000256" key="1">
    <source>
        <dbReference type="SAM" id="MobiDB-lite"/>
    </source>
</evidence>
<keyword evidence="4" id="KW-1185">Reference proteome</keyword>
<evidence type="ECO:0000313" key="3">
    <source>
        <dbReference type="EMBL" id="PIL33544.1"/>
    </source>
</evidence>
<dbReference type="OrthoDB" id="2789223at2759"/>
<evidence type="ECO:0000259" key="2">
    <source>
        <dbReference type="Pfam" id="PF12152"/>
    </source>
</evidence>
<proteinExistence type="predicted"/>
<evidence type="ECO:0000313" key="4">
    <source>
        <dbReference type="Proteomes" id="UP000230002"/>
    </source>
</evidence>
<organism evidence="3 4">
    <name type="scientific">Ganoderma sinense ZZ0214-1</name>
    <dbReference type="NCBI Taxonomy" id="1077348"/>
    <lineage>
        <taxon>Eukaryota</taxon>
        <taxon>Fungi</taxon>
        <taxon>Dikarya</taxon>
        <taxon>Basidiomycota</taxon>
        <taxon>Agaricomycotina</taxon>
        <taxon>Agaricomycetes</taxon>
        <taxon>Polyporales</taxon>
        <taxon>Polyporaceae</taxon>
        <taxon>Ganoderma</taxon>
    </lineage>
</organism>
<dbReference type="SUPFAM" id="SSF101489">
    <property type="entry name" value="Eukaryotic initiation factor 4f subunit eIF4g, eIF4e-binding domain"/>
    <property type="match status" value="1"/>
</dbReference>
<dbReference type="InterPro" id="IPR036211">
    <property type="entry name" value="eIF4G_eIF4E-bd_sf"/>
</dbReference>
<feature type="region of interest" description="Disordered" evidence="1">
    <location>
        <begin position="199"/>
        <end position="245"/>
    </location>
</feature>
<dbReference type="Proteomes" id="UP000230002">
    <property type="component" value="Unassembled WGS sequence"/>
</dbReference>
<feature type="compositionally biased region" description="Polar residues" evidence="1">
    <location>
        <begin position="199"/>
        <end position="220"/>
    </location>
</feature>
<dbReference type="EMBL" id="AYKW01000007">
    <property type="protein sequence ID" value="PIL33544.1"/>
    <property type="molecule type" value="Genomic_DNA"/>
</dbReference>
<protein>
    <recommendedName>
        <fullName evidence="2">Eukaryotic translation initiation factor 4G1 eIF4E-binding domain-containing protein</fullName>
    </recommendedName>
</protein>
<dbReference type="Gene3D" id="1.20.970.30">
    <property type="entry name" value="eIF4G, eIF4E-binding domain"/>
    <property type="match status" value="1"/>
</dbReference>
<name>A0A2G8SIE8_9APHY</name>